<comment type="caution">
    <text evidence="1">The sequence shown here is derived from an EMBL/GenBank/DDBJ whole genome shotgun (WGS) entry which is preliminary data.</text>
</comment>
<organism evidence="1 2">
    <name type="scientific">Diphasiastrum complanatum</name>
    <name type="common">Issler's clubmoss</name>
    <name type="synonym">Lycopodium complanatum</name>
    <dbReference type="NCBI Taxonomy" id="34168"/>
    <lineage>
        <taxon>Eukaryota</taxon>
        <taxon>Viridiplantae</taxon>
        <taxon>Streptophyta</taxon>
        <taxon>Embryophyta</taxon>
        <taxon>Tracheophyta</taxon>
        <taxon>Lycopodiopsida</taxon>
        <taxon>Lycopodiales</taxon>
        <taxon>Lycopodiaceae</taxon>
        <taxon>Lycopodioideae</taxon>
        <taxon>Diphasiastrum</taxon>
    </lineage>
</organism>
<gene>
    <name evidence="1" type="ORF">O6H91_04G130800</name>
</gene>
<proteinExistence type="predicted"/>
<name>A0ACC2E1W0_DIPCM</name>
<protein>
    <submittedName>
        <fullName evidence="1">Uncharacterized protein</fullName>
    </submittedName>
</protein>
<accession>A0ACC2E1W0</accession>
<evidence type="ECO:0000313" key="1">
    <source>
        <dbReference type="EMBL" id="KAJ7560454.1"/>
    </source>
</evidence>
<dbReference type="EMBL" id="CM055095">
    <property type="protein sequence ID" value="KAJ7560454.1"/>
    <property type="molecule type" value="Genomic_DNA"/>
</dbReference>
<evidence type="ECO:0000313" key="2">
    <source>
        <dbReference type="Proteomes" id="UP001162992"/>
    </source>
</evidence>
<reference evidence="2" key="1">
    <citation type="journal article" date="2024" name="Proc. Natl. Acad. Sci. U.S.A.">
        <title>Extraordinary preservation of gene collinearity over three hundred million years revealed in homosporous lycophytes.</title>
        <authorList>
            <person name="Li C."/>
            <person name="Wickell D."/>
            <person name="Kuo L.Y."/>
            <person name="Chen X."/>
            <person name="Nie B."/>
            <person name="Liao X."/>
            <person name="Peng D."/>
            <person name="Ji J."/>
            <person name="Jenkins J."/>
            <person name="Williams M."/>
            <person name="Shu S."/>
            <person name="Plott C."/>
            <person name="Barry K."/>
            <person name="Rajasekar S."/>
            <person name="Grimwood J."/>
            <person name="Han X."/>
            <person name="Sun S."/>
            <person name="Hou Z."/>
            <person name="He W."/>
            <person name="Dai G."/>
            <person name="Sun C."/>
            <person name="Schmutz J."/>
            <person name="Leebens-Mack J.H."/>
            <person name="Li F.W."/>
            <person name="Wang L."/>
        </authorList>
    </citation>
    <scope>NUCLEOTIDE SEQUENCE [LARGE SCALE GENOMIC DNA]</scope>
    <source>
        <strain evidence="2">cv. PW_Plant_1</strain>
    </source>
</reference>
<sequence>MFKNQLQELAQRSCFNLPAYTCMREGPDHALRFKATVTFNGEVFESPNFCGTLRQAEQAAAEVALNILSKRGPSHSLAGRLLDETGVCKNLLQETSQRAGVPLPVYTTTRSGPGHMPLFSCAVEVAGMAFTGDAAKTKKQAEKNAAMAAWSTLKQLAKQDDAPWAPPSEFEVVEDQEPNIVARAMMRIHGKDDCMNMESLSQQSIPLLQWPAQGRTQEPVGTPLPTKLIADGGVKSAQQLLGTTTYYNCTGSSHDLSQSQWSMFSRHRPGEADPEKVICGGKAGTADGSKWSQEFLAAGSHSGKVSLSEIPNSSKTMCREGAEVLNPLYVDYKLDELEWLAGETFKADASTIKRSAHESNGVAAATTTTIQPLENPMVWCRSSTHRWNGKRPESSAMVSGGNFYAGNFVAPPVRVRSVVAVCAAPTRPIVEEIEDTDENVYNQTRQMLDGLSL</sequence>
<keyword evidence="2" id="KW-1185">Reference proteome</keyword>
<dbReference type="Proteomes" id="UP001162992">
    <property type="component" value="Chromosome 4"/>
</dbReference>